<feature type="transmembrane region" description="Helical" evidence="2">
    <location>
        <begin position="128"/>
        <end position="148"/>
    </location>
</feature>
<dbReference type="AlphaFoldDB" id="A0A2C6L6X3"/>
<feature type="transmembrane region" description="Helical" evidence="2">
    <location>
        <begin position="425"/>
        <end position="448"/>
    </location>
</feature>
<feature type="region of interest" description="Disordered" evidence="1">
    <location>
        <begin position="1"/>
        <end position="37"/>
    </location>
</feature>
<dbReference type="GeneID" id="94426488"/>
<feature type="transmembrane region" description="Helical" evidence="2">
    <location>
        <begin position="315"/>
        <end position="339"/>
    </location>
</feature>
<keyword evidence="2" id="KW-1133">Transmembrane helix</keyword>
<gene>
    <name evidence="3" type="ORF">CSUI_003079</name>
</gene>
<dbReference type="VEuPathDB" id="ToxoDB:CSUI_003079"/>
<keyword evidence="4" id="KW-1185">Reference proteome</keyword>
<dbReference type="PANTHER" id="PTHR12242:SF1">
    <property type="entry name" value="MYND-TYPE DOMAIN-CONTAINING PROTEIN"/>
    <property type="match status" value="1"/>
</dbReference>
<feature type="transmembrane region" description="Helical" evidence="2">
    <location>
        <begin position="351"/>
        <end position="370"/>
    </location>
</feature>
<dbReference type="Proteomes" id="UP000221165">
    <property type="component" value="Unassembled WGS sequence"/>
</dbReference>
<dbReference type="RefSeq" id="XP_067924743.1">
    <property type="nucleotide sequence ID" value="XM_068063277.1"/>
</dbReference>
<feature type="transmembrane region" description="Helical" evidence="2">
    <location>
        <begin position="95"/>
        <end position="122"/>
    </location>
</feature>
<accession>A0A2C6L6X3</accession>
<evidence type="ECO:0008006" key="5">
    <source>
        <dbReference type="Google" id="ProtNLM"/>
    </source>
</evidence>
<dbReference type="GO" id="GO:0016020">
    <property type="term" value="C:membrane"/>
    <property type="evidence" value="ECO:0007669"/>
    <property type="project" value="TreeGrafter"/>
</dbReference>
<sequence>MSVIVTETADSPVVDGSQLPPTSVPSKTGEPRQSPLHGSEIHGTLARDVRLCAQFHHEGQQIFSRRAFCFELNGRDWRQIFGASRFTCLDPFSIFLLRLGFCIPMVGVSVWDIMTSFPYVYFTTWTNFLAAVHSCVALCSSVATLVSLSRDYDKRVTDQKESLEKVRGSCPGECAVTVRGAKVQNDSESPKSSKARCWVFNFLRLPSRTREVYRRLLSDPALCRDGVIFVPGHLSSSSRKCGKDVSPLPVNQTQLVHPSGMTGVDTSSRTPSPEVVVGLNFSDFPLVQEHETQEAHHQGAPGKVSTVKSTVWERVSAFIIFGTSMTGITASLITVTLFWCVLVPTGTPFKRPVHVACHSLCLISSFLICFTGRVPFLLYHAWFLLSVGLAYTAVNVAVYLVPIRVGKQVGYIYKIFNFPSHPLQAWLSFVFVATIGLCIAAVIPWLFLWKANTRFDPPSSRAEVSRPRGK</sequence>
<evidence type="ECO:0000313" key="4">
    <source>
        <dbReference type="Proteomes" id="UP000221165"/>
    </source>
</evidence>
<reference evidence="3 4" key="1">
    <citation type="journal article" date="2017" name="Int. J. Parasitol.">
        <title>The genome of the protozoan parasite Cystoisospora suis and a reverse vaccinology approach to identify vaccine candidates.</title>
        <authorList>
            <person name="Palmieri N."/>
            <person name="Shrestha A."/>
            <person name="Ruttkowski B."/>
            <person name="Beck T."/>
            <person name="Vogl C."/>
            <person name="Tomley F."/>
            <person name="Blake D.P."/>
            <person name="Joachim A."/>
        </authorList>
    </citation>
    <scope>NUCLEOTIDE SEQUENCE [LARGE SCALE GENOMIC DNA]</scope>
    <source>
        <strain evidence="3 4">Wien I</strain>
    </source>
</reference>
<feature type="transmembrane region" description="Helical" evidence="2">
    <location>
        <begin position="382"/>
        <end position="405"/>
    </location>
</feature>
<organism evidence="3 4">
    <name type="scientific">Cystoisospora suis</name>
    <dbReference type="NCBI Taxonomy" id="483139"/>
    <lineage>
        <taxon>Eukaryota</taxon>
        <taxon>Sar</taxon>
        <taxon>Alveolata</taxon>
        <taxon>Apicomplexa</taxon>
        <taxon>Conoidasida</taxon>
        <taxon>Coccidia</taxon>
        <taxon>Eucoccidiorida</taxon>
        <taxon>Eimeriorina</taxon>
        <taxon>Sarcocystidae</taxon>
        <taxon>Cystoisospora</taxon>
    </lineage>
</organism>
<evidence type="ECO:0000313" key="3">
    <source>
        <dbReference type="EMBL" id="PHJ23066.1"/>
    </source>
</evidence>
<dbReference type="OrthoDB" id="10605824at2759"/>
<comment type="caution">
    <text evidence="3">The sequence shown here is derived from an EMBL/GenBank/DDBJ whole genome shotgun (WGS) entry which is preliminary data.</text>
</comment>
<dbReference type="EMBL" id="MIGC01001325">
    <property type="protein sequence ID" value="PHJ23066.1"/>
    <property type="molecule type" value="Genomic_DNA"/>
</dbReference>
<proteinExistence type="predicted"/>
<evidence type="ECO:0000256" key="1">
    <source>
        <dbReference type="SAM" id="MobiDB-lite"/>
    </source>
</evidence>
<keyword evidence="2" id="KW-0472">Membrane</keyword>
<dbReference type="PANTHER" id="PTHR12242">
    <property type="entry name" value="OS02G0130600 PROTEIN-RELATED"/>
    <property type="match status" value="1"/>
</dbReference>
<name>A0A2C6L6X3_9APIC</name>
<evidence type="ECO:0000256" key="2">
    <source>
        <dbReference type="SAM" id="Phobius"/>
    </source>
</evidence>
<keyword evidence="2" id="KW-0812">Transmembrane</keyword>
<protein>
    <recommendedName>
        <fullName evidence="5">Transmembrane protein</fullName>
    </recommendedName>
</protein>